<comment type="caution">
    <text evidence="1">The sequence shown here is derived from an EMBL/GenBank/DDBJ whole genome shotgun (WGS) entry which is preliminary data.</text>
</comment>
<evidence type="ECO:0000313" key="2">
    <source>
        <dbReference type="Proteomes" id="UP001595756"/>
    </source>
</evidence>
<evidence type="ECO:0008006" key="3">
    <source>
        <dbReference type="Google" id="ProtNLM"/>
    </source>
</evidence>
<gene>
    <name evidence="1" type="ORF">ACFO0J_06520</name>
</gene>
<accession>A0ABV8RWB1</accession>
<keyword evidence="2" id="KW-1185">Reference proteome</keyword>
<organism evidence="1 2">
    <name type="scientific">Castellaniella hirudinis</name>
    <dbReference type="NCBI Taxonomy" id="1144617"/>
    <lineage>
        <taxon>Bacteria</taxon>
        <taxon>Pseudomonadati</taxon>
        <taxon>Pseudomonadota</taxon>
        <taxon>Betaproteobacteria</taxon>
        <taxon>Burkholderiales</taxon>
        <taxon>Alcaligenaceae</taxon>
        <taxon>Castellaniella</taxon>
    </lineage>
</organism>
<name>A0ABV8RWB1_9BURK</name>
<sequence>MMVALANTDLLALLPVQWTAFSPLQGCLEQITLEETLVAPDISFIRRSELPLTLAAEYFCDLLRREI</sequence>
<protein>
    <recommendedName>
        <fullName evidence="3">LysR family transcriptional regulator</fullName>
    </recommendedName>
</protein>
<reference evidence="2" key="1">
    <citation type="journal article" date="2019" name="Int. J. Syst. Evol. Microbiol.">
        <title>The Global Catalogue of Microorganisms (GCM) 10K type strain sequencing project: providing services to taxonomists for standard genome sequencing and annotation.</title>
        <authorList>
            <consortium name="The Broad Institute Genomics Platform"/>
            <consortium name="The Broad Institute Genome Sequencing Center for Infectious Disease"/>
            <person name="Wu L."/>
            <person name="Ma J."/>
        </authorList>
    </citation>
    <scope>NUCLEOTIDE SEQUENCE [LARGE SCALE GENOMIC DNA]</scope>
    <source>
        <strain evidence="2">CGMCC 1.19029</strain>
    </source>
</reference>
<proteinExistence type="predicted"/>
<dbReference type="Proteomes" id="UP001595756">
    <property type="component" value="Unassembled WGS sequence"/>
</dbReference>
<dbReference type="RefSeq" id="WP_376812241.1">
    <property type="nucleotide sequence ID" value="NZ_JBHSDY010000003.1"/>
</dbReference>
<evidence type="ECO:0000313" key="1">
    <source>
        <dbReference type="EMBL" id="MFC4297690.1"/>
    </source>
</evidence>
<dbReference type="EMBL" id="JBHSDY010000003">
    <property type="protein sequence ID" value="MFC4297690.1"/>
    <property type="molecule type" value="Genomic_DNA"/>
</dbReference>